<reference evidence="1" key="1">
    <citation type="submission" date="2021-02" db="EMBL/GenBank/DDBJ databases">
        <authorList>
            <consortium name="DOE Joint Genome Institute"/>
            <person name="Ahrendt S."/>
            <person name="Looney B.P."/>
            <person name="Miyauchi S."/>
            <person name="Morin E."/>
            <person name="Drula E."/>
            <person name="Courty P.E."/>
            <person name="Chicoki N."/>
            <person name="Fauchery L."/>
            <person name="Kohler A."/>
            <person name="Kuo A."/>
            <person name="Labutti K."/>
            <person name="Pangilinan J."/>
            <person name="Lipzen A."/>
            <person name="Riley R."/>
            <person name="Andreopoulos W."/>
            <person name="He G."/>
            <person name="Johnson J."/>
            <person name="Barry K.W."/>
            <person name="Grigoriev I.V."/>
            <person name="Nagy L."/>
            <person name="Hibbett D."/>
            <person name="Henrissat B."/>
            <person name="Matheny P.B."/>
            <person name="Labbe J."/>
            <person name="Martin F."/>
        </authorList>
    </citation>
    <scope>NUCLEOTIDE SEQUENCE</scope>
    <source>
        <strain evidence="1">EC-137</strain>
    </source>
</reference>
<evidence type="ECO:0000313" key="1">
    <source>
        <dbReference type="EMBL" id="KAI0034468.1"/>
    </source>
</evidence>
<dbReference type="Proteomes" id="UP000814128">
    <property type="component" value="Unassembled WGS sequence"/>
</dbReference>
<reference evidence="1" key="2">
    <citation type="journal article" date="2022" name="New Phytol.">
        <title>Evolutionary transition to the ectomycorrhizal habit in the genomes of a hyperdiverse lineage of mushroom-forming fungi.</title>
        <authorList>
            <person name="Looney B."/>
            <person name="Miyauchi S."/>
            <person name="Morin E."/>
            <person name="Drula E."/>
            <person name="Courty P.E."/>
            <person name="Kohler A."/>
            <person name="Kuo A."/>
            <person name="LaButti K."/>
            <person name="Pangilinan J."/>
            <person name="Lipzen A."/>
            <person name="Riley R."/>
            <person name="Andreopoulos W."/>
            <person name="He G."/>
            <person name="Johnson J."/>
            <person name="Nolan M."/>
            <person name="Tritt A."/>
            <person name="Barry K.W."/>
            <person name="Grigoriev I.V."/>
            <person name="Nagy L.G."/>
            <person name="Hibbett D."/>
            <person name="Henrissat B."/>
            <person name="Matheny P.B."/>
            <person name="Labbe J."/>
            <person name="Martin F.M."/>
        </authorList>
    </citation>
    <scope>NUCLEOTIDE SEQUENCE</scope>
    <source>
        <strain evidence="1">EC-137</strain>
    </source>
</reference>
<sequence>MSWTPVVKLLTSKDGTTVYADAIGDPSKPHVVFIHGASLSGAVFDHIFQDPRYQSQLYLVRYDMRGHGRTGKPETEEGYVSERYAEDFMTVVEAFGIKEPVLIGWSMGGTVAADVTQHCPDFKLSGIVYLAALAYVGPIMSVVATPGILSLLSSLTSNDDCAMLVKAKLTFADQLFVKPETVPYELKCKWLGITVAQPPQALRLICTRTQDPAGLFKKGNEGLPLLIVHGTEDEQIVAEKVIEEAKPVFKNITVRLFNGLGHALFYEDPEGVMASILDFVRQVNQKTPWTERNPVEA</sequence>
<evidence type="ECO:0000313" key="2">
    <source>
        <dbReference type="Proteomes" id="UP000814128"/>
    </source>
</evidence>
<keyword evidence="2" id="KW-1185">Reference proteome</keyword>
<gene>
    <name evidence="1" type="ORF">K488DRAFT_69136</name>
</gene>
<accession>A0ACB8QRK8</accession>
<dbReference type="EMBL" id="MU273500">
    <property type="protein sequence ID" value="KAI0034468.1"/>
    <property type="molecule type" value="Genomic_DNA"/>
</dbReference>
<protein>
    <submittedName>
        <fullName evidence="1">Alpha/beta-hydrolase</fullName>
    </submittedName>
</protein>
<name>A0ACB8QRK8_9AGAM</name>
<proteinExistence type="predicted"/>
<comment type="caution">
    <text evidence="1">The sequence shown here is derived from an EMBL/GenBank/DDBJ whole genome shotgun (WGS) entry which is preliminary data.</text>
</comment>
<organism evidence="1 2">
    <name type="scientific">Vararia minispora EC-137</name>
    <dbReference type="NCBI Taxonomy" id="1314806"/>
    <lineage>
        <taxon>Eukaryota</taxon>
        <taxon>Fungi</taxon>
        <taxon>Dikarya</taxon>
        <taxon>Basidiomycota</taxon>
        <taxon>Agaricomycotina</taxon>
        <taxon>Agaricomycetes</taxon>
        <taxon>Russulales</taxon>
        <taxon>Lachnocladiaceae</taxon>
        <taxon>Vararia</taxon>
    </lineage>
</organism>